<feature type="compositionally biased region" description="Polar residues" evidence="5">
    <location>
        <begin position="1"/>
        <end position="18"/>
    </location>
</feature>
<dbReference type="Proteomes" id="UP001431926">
    <property type="component" value="Chromosome"/>
</dbReference>
<dbReference type="InterPro" id="IPR001647">
    <property type="entry name" value="HTH_TetR"/>
</dbReference>
<feature type="region of interest" description="Disordered" evidence="5">
    <location>
        <begin position="1"/>
        <end position="22"/>
    </location>
</feature>
<dbReference type="EMBL" id="CP109491">
    <property type="protein sequence ID" value="WUX35335.1"/>
    <property type="molecule type" value="Genomic_DNA"/>
</dbReference>
<evidence type="ECO:0000256" key="1">
    <source>
        <dbReference type="ARBA" id="ARBA00023015"/>
    </source>
</evidence>
<feature type="domain" description="HTH tetR-type" evidence="6">
    <location>
        <begin position="25"/>
        <end position="85"/>
    </location>
</feature>
<evidence type="ECO:0000313" key="7">
    <source>
        <dbReference type="EMBL" id="WUX35335.1"/>
    </source>
</evidence>
<evidence type="ECO:0000256" key="4">
    <source>
        <dbReference type="PROSITE-ProRule" id="PRU00335"/>
    </source>
</evidence>
<dbReference type="InterPro" id="IPR036271">
    <property type="entry name" value="Tet_transcr_reg_TetR-rel_C_sf"/>
</dbReference>
<keyword evidence="2 4" id="KW-0238">DNA-binding</keyword>
<dbReference type="PANTHER" id="PTHR30055">
    <property type="entry name" value="HTH-TYPE TRANSCRIPTIONAL REGULATOR RUTR"/>
    <property type="match status" value="1"/>
</dbReference>
<gene>
    <name evidence="7" type="ORF">OG367_03435</name>
</gene>
<keyword evidence="3" id="KW-0804">Transcription</keyword>
<keyword evidence="1" id="KW-0805">Transcription regulation</keyword>
<dbReference type="PANTHER" id="PTHR30055:SF149">
    <property type="entry name" value="TETR-FAMILY TRANSCRIPTIONAL REGULATOR"/>
    <property type="match status" value="1"/>
</dbReference>
<dbReference type="Pfam" id="PF00440">
    <property type="entry name" value="TetR_N"/>
    <property type="match status" value="1"/>
</dbReference>
<dbReference type="Gene3D" id="1.10.10.60">
    <property type="entry name" value="Homeodomain-like"/>
    <property type="match status" value="1"/>
</dbReference>
<reference evidence="7" key="1">
    <citation type="submission" date="2022-10" db="EMBL/GenBank/DDBJ databases">
        <title>The complete genomes of actinobacterial strains from the NBC collection.</title>
        <authorList>
            <person name="Joergensen T.S."/>
            <person name="Alvarez Arevalo M."/>
            <person name="Sterndorff E.B."/>
            <person name="Faurdal D."/>
            <person name="Vuksanovic O."/>
            <person name="Mourched A.-S."/>
            <person name="Charusanti P."/>
            <person name="Shaw S."/>
            <person name="Blin K."/>
            <person name="Weber T."/>
        </authorList>
    </citation>
    <scope>NUCLEOTIDE SEQUENCE</scope>
    <source>
        <strain evidence="7">NBC_01436</strain>
    </source>
</reference>
<proteinExistence type="predicted"/>
<dbReference type="InterPro" id="IPR050109">
    <property type="entry name" value="HTH-type_TetR-like_transc_reg"/>
</dbReference>
<sequence>MPSPGSAQESAPESALSSRRSKITPERAQELYAAVLELLRESGYESLTMEGVASRTRCGKSTLYRQWGSKPELVVAALHGTRRMRLTNIDTGTLAGDLLAAARTIGEASGSDTPLMHALSHAALQSPELLCALREALILPEVAAIDTMVRRGQERGEIAADLPGAEFVAAQLLGVMRARPLLEGRYADAAYLTRFVEMAILPSLGLTAGAPES</sequence>
<evidence type="ECO:0000256" key="5">
    <source>
        <dbReference type="SAM" id="MobiDB-lite"/>
    </source>
</evidence>
<name>A0ABZ1Z985_STRAQ</name>
<feature type="DNA-binding region" description="H-T-H motif" evidence="4">
    <location>
        <begin position="48"/>
        <end position="67"/>
    </location>
</feature>
<dbReference type="Gene3D" id="1.10.357.10">
    <property type="entry name" value="Tetracycline Repressor, domain 2"/>
    <property type="match status" value="1"/>
</dbReference>
<protein>
    <submittedName>
        <fullName evidence="7">TetR/AcrR family transcriptional regulator</fullName>
    </submittedName>
</protein>
<keyword evidence="8" id="KW-1185">Reference proteome</keyword>
<organism evidence="7 8">
    <name type="scientific">Streptomyces anulatus</name>
    <name type="common">Streptomyces chrysomallus</name>
    <dbReference type="NCBI Taxonomy" id="1892"/>
    <lineage>
        <taxon>Bacteria</taxon>
        <taxon>Bacillati</taxon>
        <taxon>Actinomycetota</taxon>
        <taxon>Actinomycetes</taxon>
        <taxon>Kitasatosporales</taxon>
        <taxon>Streptomycetaceae</taxon>
        <taxon>Streptomyces</taxon>
    </lineage>
</organism>
<dbReference type="RefSeq" id="WP_329354469.1">
    <property type="nucleotide sequence ID" value="NZ_CP108640.1"/>
</dbReference>
<dbReference type="PROSITE" id="PS50977">
    <property type="entry name" value="HTH_TETR_2"/>
    <property type="match status" value="1"/>
</dbReference>
<accession>A0ABZ1Z985</accession>
<dbReference type="Pfam" id="PF16859">
    <property type="entry name" value="TetR_C_11"/>
    <property type="match status" value="1"/>
</dbReference>
<dbReference type="InterPro" id="IPR009057">
    <property type="entry name" value="Homeodomain-like_sf"/>
</dbReference>
<evidence type="ECO:0000259" key="6">
    <source>
        <dbReference type="PROSITE" id="PS50977"/>
    </source>
</evidence>
<evidence type="ECO:0000313" key="8">
    <source>
        <dbReference type="Proteomes" id="UP001431926"/>
    </source>
</evidence>
<dbReference type="SUPFAM" id="SSF46689">
    <property type="entry name" value="Homeodomain-like"/>
    <property type="match status" value="1"/>
</dbReference>
<dbReference type="InterPro" id="IPR011075">
    <property type="entry name" value="TetR_C"/>
</dbReference>
<dbReference type="SUPFAM" id="SSF48498">
    <property type="entry name" value="Tetracyclin repressor-like, C-terminal domain"/>
    <property type="match status" value="1"/>
</dbReference>
<evidence type="ECO:0000256" key="3">
    <source>
        <dbReference type="ARBA" id="ARBA00023163"/>
    </source>
</evidence>
<evidence type="ECO:0000256" key="2">
    <source>
        <dbReference type="ARBA" id="ARBA00023125"/>
    </source>
</evidence>